<feature type="compositionally biased region" description="Basic and acidic residues" evidence="1">
    <location>
        <begin position="288"/>
        <end position="304"/>
    </location>
</feature>
<gene>
    <name evidence="2" type="primary">ORF116050</name>
    <name evidence="3" type="synonym">ORF116067</name>
</gene>
<proteinExistence type="predicted"/>
<protein>
    <submittedName>
        <fullName evidence="2">Uncharacterized protein</fullName>
    </submittedName>
</protein>
<feature type="compositionally biased region" description="Basic and acidic residues" evidence="1">
    <location>
        <begin position="10"/>
        <end position="24"/>
    </location>
</feature>
<organism evidence="2">
    <name type="scientific">Arion vulgaris</name>
    <dbReference type="NCBI Taxonomy" id="1028688"/>
    <lineage>
        <taxon>Eukaryota</taxon>
        <taxon>Metazoa</taxon>
        <taxon>Spiralia</taxon>
        <taxon>Lophotrochozoa</taxon>
        <taxon>Mollusca</taxon>
        <taxon>Gastropoda</taxon>
        <taxon>Heterobranchia</taxon>
        <taxon>Euthyneura</taxon>
        <taxon>Panpulmonata</taxon>
        <taxon>Eupulmonata</taxon>
        <taxon>Stylommatophora</taxon>
        <taxon>Helicina</taxon>
        <taxon>Arionoidea</taxon>
        <taxon>Arionidae</taxon>
        <taxon>Arion</taxon>
    </lineage>
</organism>
<dbReference type="EMBL" id="HACG01032683">
    <property type="protein sequence ID" value="CEK79548.1"/>
    <property type="molecule type" value="Transcribed_RNA"/>
</dbReference>
<name>A0A0B7AFL2_9EUPU</name>
<evidence type="ECO:0000313" key="3">
    <source>
        <dbReference type="EMBL" id="CEK79550.1"/>
    </source>
</evidence>
<sequence>MADLKSGDGSIDRKEDKAKSEAKVKAEELEEAKKAEEVLLQKVKEARAKVPRMAPHNIPNWDLEQVKETCMWHVRISPIDQEDCRNCILDTATKTAHKALYYVPKRKSGHGIAELFIKNSNDAIAVMGRIVRTAFYHRYVTIELTRRGQLGTNVYSPYKKIEETAIVVLDATRCVKLRNNAISNEGQKSLWVRYLPEKTSPDFLRVLFPLSQSAQVQTHDGLQIGLVEANSKPDLQVFLKSYLTVTINGKNVLSLYNKEPTEKESEIKTELEKAVLAFGELKQVPTEMADKQNQRREDKSETARIMKRTMNQQHVGDQPASKRGRNDPPVQRGGSGNWGGSHFGQGASVGFAAAISPRTVTAEMMMMQARLNQTIRTQLLLLNPSTRRGFNTGFAGRFSTASRGGFGGW</sequence>
<dbReference type="AlphaFoldDB" id="A0A0B7AFL2"/>
<feature type="region of interest" description="Disordered" evidence="1">
    <location>
        <begin position="1"/>
        <end position="24"/>
    </location>
</feature>
<evidence type="ECO:0000313" key="2">
    <source>
        <dbReference type="EMBL" id="CEK79548.1"/>
    </source>
</evidence>
<feature type="region of interest" description="Disordered" evidence="1">
    <location>
        <begin position="309"/>
        <end position="342"/>
    </location>
</feature>
<reference evidence="2" key="1">
    <citation type="submission" date="2014-12" db="EMBL/GenBank/DDBJ databases">
        <title>Insight into the proteome of Arion vulgaris.</title>
        <authorList>
            <person name="Aradska J."/>
            <person name="Bulat T."/>
            <person name="Smidak R."/>
            <person name="Sarate P."/>
            <person name="Gangsoo J."/>
            <person name="Sialana F."/>
            <person name="Bilban M."/>
            <person name="Lubec G."/>
        </authorList>
    </citation>
    <scope>NUCLEOTIDE SEQUENCE</scope>
    <source>
        <tissue evidence="2">Skin</tissue>
    </source>
</reference>
<feature type="region of interest" description="Disordered" evidence="1">
    <location>
        <begin position="285"/>
        <end position="304"/>
    </location>
</feature>
<accession>A0A0B7AFL2</accession>
<feature type="compositionally biased region" description="Gly residues" evidence="1">
    <location>
        <begin position="333"/>
        <end position="342"/>
    </location>
</feature>
<evidence type="ECO:0000256" key="1">
    <source>
        <dbReference type="SAM" id="MobiDB-lite"/>
    </source>
</evidence>
<dbReference type="EMBL" id="HACG01032685">
    <property type="protein sequence ID" value="CEK79550.1"/>
    <property type="molecule type" value="Transcribed_RNA"/>
</dbReference>